<dbReference type="InterPro" id="IPR025335">
    <property type="entry name" value="DUF4241"/>
</dbReference>
<reference evidence="2" key="2">
    <citation type="submission" date="2015-05" db="EMBL/GenBank/DDBJ databases">
        <title>Complete genome sequence of Corynebacterium mustelae DSM 45274, isolated from various tissues of a male ferret with lethal sepsis.</title>
        <authorList>
            <person name="Ruckert C."/>
            <person name="Albersmeier A."/>
            <person name="Winkler A."/>
            <person name="Tauch A."/>
        </authorList>
    </citation>
    <scope>NUCLEOTIDE SEQUENCE [LARGE SCALE GENOMIC DNA]</scope>
    <source>
        <strain evidence="2">DSM 45274</strain>
    </source>
</reference>
<proteinExistence type="predicted"/>
<sequence>MGFIISGMEAQDFYPLCSVGSDYDQDSDSPWQLRVADVGTITISSGKIEACDPFFTLSEDYVFPFLSGTFPVKVTVADVSEEQDWSHEREAYLSIIVRDEPAVTYRLARPVGVGEADPTPIEGFWGVGVDSATVGLVDADAAKICVEQDKAQDFIWPKDDNAVGWWDFIDDSDHYEVAMANIPIPGCADGASIVISHSGWGDGHYPVVYSYNAADELVACHVDFKVVGNNQYDEDDQDDED</sequence>
<protein>
    <submittedName>
        <fullName evidence="1">Putative DUF4241 family protein</fullName>
    </submittedName>
</protein>
<dbReference type="KEGG" id="cmv:CMUST_10145"/>
<evidence type="ECO:0000313" key="2">
    <source>
        <dbReference type="Proteomes" id="UP000035199"/>
    </source>
</evidence>
<gene>
    <name evidence="1" type="ORF">CMUST_10145</name>
</gene>
<dbReference type="AlphaFoldDB" id="A0A0G3H0Q4"/>
<accession>A0A0G3H0Q4</accession>
<evidence type="ECO:0000313" key="1">
    <source>
        <dbReference type="EMBL" id="AKK06345.1"/>
    </source>
</evidence>
<keyword evidence="2" id="KW-1185">Reference proteome</keyword>
<name>A0A0G3H0Q4_9CORY</name>
<reference evidence="1 2" key="1">
    <citation type="journal article" date="2015" name="Genome Announc.">
        <title>Complete Genome Sequence of the Type Strain Corynebacterium mustelae DSM 45274, Isolated from Various Tissues of a Male Ferret with Lethal Sepsis.</title>
        <authorList>
            <person name="Ruckert C."/>
            <person name="Eimer J."/>
            <person name="Winkler A."/>
            <person name="Tauch A."/>
        </authorList>
    </citation>
    <scope>NUCLEOTIDE SEQUENCE [LARGE SCALE GENOMIC DNA]</scope>
    <source>
        <strain evidence="1 2">DSM 45274</strain>
    </source>
</reference>
<dbReference type="EMBL" id="CP011542">
    <property type="protein sequence ID" value="AKK06345.1"/>
    <property type="molecule type" value="Genomic_DNA"/>
</dbReference>
<dbReference type="Pfam" id="PF14025">
    <property type="entry name" value="DUF4241"/>
    <property type="match status" value="1"/>
</dbReference>
<dbReference type="STRING" id="571915.CMUST_10145"/>
<organism evidence="1 2">
    <name type="scientific">Corynebacterium mustelae</name>
    <dbReference type="NCBI Taxonomy" id="571915"/>
    <lineage>
        <taxon>Bacteria</taxon>
        <taxon>Bacillati</taxon>
        <taxon>Actinomycetota</taxon>
        <taxon>Actinomycetes</taxon>
        <taxon>Mycobacteriales</taxon>
        <taxon>Corynebacteriaceae</taxon>
        <taxon>Corynebacterium</taxon>
    </lineage>
</organism>
<dbReference type="PATRIC" id="fig|571915.4.peg.2153"/>
<dbReference type="Proteomes" id="UP000035199">
    <property type="component" value="Chromosome"/>
</dbReference>